<keyword evidence="4" id="KW-0676">Redox-active center</keyword>
<dbReference type="PANTHER" id="PTHR42852:SF6">
    <property type="entry name" value="THIOL:DISULFIDE INTERCHANGE PROTEIN DSBE"/>
    <property type="match status" value="1"/>
</dbReference>
<accession>A0A0C2D8N4</accession>
<dbReference type="PROSITE" id="PS00194">
    <property type="entry name" value="THIOREDOXIN_1"/>
    <property type="match status" value="1"/>
</dbReference>
<reference evidence="7 8" key="1">
    <citation type="submission" date="2014-12" db="EMBL/GenBank/DDBJ databases">
        <title>Genome assembly of Enhygromyxa salina DSM 15201.</title>
        <authorList>
            <person name="Sharma G."/>
            <person name="Subramanian S."/>
        </authorList>
    </citation>
    <scope>NUCLEOTIDE SEQUENCE [LARGE SCALE GENOMIC DNA]</scope>
    <source>
        <strain evidence="7 8">DSM 15201</strain>
    </source>
</reference>
<evidence type="ECO:0000313" key="8">
    <source>
        <dbReference type="Proteomes" id="UP000031599"/>
    </source>
</evidence>
<dbReference type="InterPro" id="IPR000866">
    <property type="entry name" value="AhpC/TSA"/>
</dbReference>
<dbReference type="SUPFAM" id="SSF52833">
    <property type="entry name" value="Thioredoxin-like"/>
    <property type="match status" value="1"/>
</dbReference>
<feature type="region of interest" description="Disordered" evidence="5">
    <location>
        <begin position="24"/>
        <end position="43"/>
    </location>
</feature>
<dbReference type="Pfam" id="PF00578">
    <property type="entry name" value="AhpC-TSA"/>
    <property type="match status" value="1"/>
</dbReference>
<dbReference type="EMBL" id="JMCC02000016">
    <property type="protein sequence ID" value="KIG17985.1"/>
    <property type="molecule type" value="Genomic_DNA"/>
</dbReference>
<evidence type="ECO:0000256" key="2">
    <source>
        <dbReference type="ARBA" id="ARBA00022748"/>
    </source>
</evidence>
<dbReference type="GO" id="GO:0017004">
    <property type="term" value="P:cytochrome complex assembly"/>
    <property type="evidence" value="ECO:0007669"/>
    <property type="project" value="UniProtKB-KW"/>
</dbReference>
<comment type="caution">
    <text evidence="7">The sequence shown here is derived from an EMBL/GenBank/DDBJ whole genome shotgun (WGS) entry which is preliminary data.</text>
</comment>
<evidence type="ECO:0000256" key="1">
    <source>
        <dbReference type="ARBA" id="ARBA00004196"/>
    </source>
</evidence>
<dbReference type="InterPro" id="IPR036249">
    <property type="entry name" value="Thioredoxin-like_sf"/>
</dbReference>
<keyword evidence="3" id="KW-1015">Disulfide bond</keyword>
<dbReference type="InterPro" id="IPR017937">
    <property type="entry name" value="Thioredoxin_CS"/>
</dbReference>
<keyword evidence="2" id="KW-0201">Cytochrome c-type biogenesis</keyword>
<dbReference type="CDD" id="cd02966">
    <property type="entry name" value="TlpA_like_family"/>
    <property type="match status" value="1"/>
</dbReference>
<protein>
    <submittedName>
        <fullName evidence="7">Thioredoxin</fullName>
    </submittedName>
</protein>
<evidence type="ECO:0000256" key="3">
    <source>
        <dbReference type="ARBA" id="ARBA00023157"/>
    </source>
</evidence>
<dbReference type="PROSITE" id="PS51352">
    <property type="entry name" value="THIOREDOXIN_2"/>
    <property type="match status" value="1"/>
</dbReference>
<evidence type="ECO:0000256" key="4">
    <source>
        <dbReference type="ARBA" id="ARBA00023284"/>
    </source>
</evidence>
<dbReference type="InterPro" id="IPR013766">
    <property type="entry name" value="Thioredoxin_domain"/>
</dbReference>
<proteinExistence type="predicted"/>
<feature type="domain" description="Thioredoxin" evidence="6">
    <location>
        <begin position="429"/>
        <end position="572"/>
    </location>
</feature>
<dbReference type="PANTHER" id="PTHR42852">
    <property type="entry name" value="THIOL:DISULFIDE INTERCHANGE PROTEIN DSBE"/>
    <property type="match status" value="1"/>
</dbReference>
<evidence type="ECO:0000256" key="5">
    <source>
        <dbReference type="SAM" id="MobiDB-lite"/>
    </source>
</evidence>
<dbReference type="AlphaFoldDB" id="A0A0C2D8N4"/>
<dbReference type="Proteomes" id="UP000031599">
    <property type="component" value="Unassembled WGS sequence"/>
</dbReference>
<evidence type="ECO:0000313" key="7">
    <source>
        <dbReference type="EMBL" id="KIG17985.1"/>
    </source>
</evidence>
<dbReference type="Gene3D" id="3.40.30.10">
    <property type="entry name" value="Glutaredoxin"/>
    <property type="match status" value="1"/>
</dbReference>
<dbReference type="RefSeq" id="WP_052547596.1">
    <property type="nucleotide sequence ID" value="NZ_JMCC02000016.1"/>
</dbReference>
<evidence type="ECO:0000259" key="6">
    <source>
        <dbReference type="PROSITE" id="PS51352"/>
    </source>
</evidence>
<comment type="subcellular location">
    <subcellularLocation>
        <location evidence="1">Cell envelope</location>
    </subcellularLocation>
</comment>
<organism evidence="7 8">
    <name type="scientific">Enhygromyxa salina</name>
    <dbReference type="NCBI Taxonomy" id="215803"/>
    <lineage>
        <taxon>Bacteria</taxon>
        <taxon>Pseudomonadati</taxon>
        <taxon>Myxococcota</taxon>
        <taxon>Polyangia</taxon>
        <taxon>Nannocystales</taxon>
        <taxon>Nannocystaceae</taxon>
        <taxon>Enhygromyxa</taxon>
    </lineage>
</organism>
<dbReference type="InterPro" id="IPR050553">
    <property type="entry name" value="Thioredoxin_ResA/DsbE_sf"/>
</dbReference>
<gene>
    <name evidence="7" type="ORF">DB30_02200</name>
</gene>
<sequence length="572" mass="61511">MPHISDALTRILFGIAVLAACTPSEPSDPVAPSIDTDTETETENDAAPVLVGQLSAHDGSPLKAAHLTMTRSGFRTGVADLELPADGRLRVELPGPGVYSMRLAGVDHAERRVSFAVAGGTVELDARLGTYAHSLGDEGVTVRVRYLDADGKAGEAHDGVVEPVQAGARVYAVPLAPPPGATAVQYQLVTTSGRSFNGPAAQRWVYDGGGDFWSERDLTGDTSFEIALDELAPAGQSSQLELHGEQVVGSLADEGRAVLDETLAQLRQALAAAKDADAVCATVRPLAASAREQVEALDDAQLRAHAALAWGTLFGQVAGLESACLTPADLYWLLDLVPADHIAWSFLGLQIDSVFGAMLDDPKSGEYRRQLQTVQTDPGLRAHLLYLDLRQAGDDEAVTGPLYAELVRDYGDSYSALWARSDYDPNRPLQLGRTMPDWSFEDFAGQAVRAEDLRGRPYLIDVWATWCGPCVSEMQHLHTAWETLGGADGPIAFVSVSVDAQVDTVEAFRRDKWPMPWINLHEPDESALQKAWEFSGVPLVVLVDAEGRIAATEEKLRGEALLETLQAYVTKP</sequence>
<name>A0A0C2D8N4_9BACT</name>
<dbReference type="GO" id="GO:0030313">
    <property type="term" value="C:cell envelope"/>
    <property type="evidence" value="ECO:0007669"/>
    <property type="project" value="UniProtKB-SubCell"/>
</dbReference>